<dbReference type="EC" id="3.1.21.3" evidence="3"/>
<dbReference type="SUPFAM" id="SSF52540">
    <property type="entry name" value="P-loop containing nucleoside triphosphate hydrolases"/>
    <property type="match status" value="2"/>
</dbReference>
<keyword evidence="10" id="KW-0238">DNA-binding</keyword>
<dbReference type="SMART" id="SM00487">
    <property type="entry name" value="DEXDc"/>
    <property type="match status" value="1"/>
</dbReference>
<evidence type="ECO:0000256" key="6">
    <source>
        <dbReference type="ARBA" id="ARBA00022747"/>
    </source>
</evidence>
<reference evidence="13 14" key="1">
    <citation type="submission" date="2007-01" db="EMBL/GenBank/DDBJ databases">
        <authorList>
            <person name="Haygood M."/>
            <person name="Podell S."/>
            <person name="Anderson C."/>
            <person name="Hopkinson B."/>
            <person name="Roe K."/>
            <person name="Barbeau K."/>
            <person name="Gaasterland T."/>
            <person name="Ferriera S."/>
            <person name="Johnson J."/>
            <person name="Kravitz S."/>
            <person name="Beeson K."/>
            <person name="Sutton G."/>
            <person name="Rogers Y.-H."/>
            <person name="Friedman R."/>
            <person name="Frazier M."/>
            <person name="Venter J.C."/>
        </authorList>
    </citation>
    <scope>NUCLEOTIDE SEQUENCE [LARGE SCALE GENOMIC DNA]</scope>
    <source>
        <strain evidence="13 14">ATCC 23134</strain>
    </source>
</reference>
<keyword evidence="9" id="KW-0067">ATP-binding</keyword>
<evidence type="ECO:0000313" key="13">
    <source>
        <dbReference type="EMBL" id="EAY25961.1"/>
    </source>
</evidence>
<comment type="catalytic activity">
    <reaction evidence="1">
        <text>Endonucleolytic cleavage of DNA to give random double-stranded fragments with terminal 5'-phosphates, ATP is simultaneously hydrolyzed.</text>
        <dbReference type="EC" id="3.1.21.3"/>
    </reaction>
</comment>
<evidence type="ECO:0000256" key="1">
    <source>
        <dbReference type="ARBA" id="ARBA00000851"/>
    </source>
</evidence>
<dbReference type="InterPro" id="IPR021810">
    <property type="entry name" value="T1RH-like_C"/>
</dbReference>
<name>A1ZUE2_MICM2</name>
<dbReference type="Gene3D" id="3.40.50.300">
    <property type="entry name" value="P-loop containing nucleotide triphosphate hydrolases"/>
    <property type="match status" value="2"/>
</dbReference>
<dbReference type="EMBL" id="AAWS01000040">
    <property type="protein sequence ID" value="EAY25961.1"/>
    <property type="molecule type" value="Genomic_DNA"/>
</dbReference>
<accession>A1ZUE2</accession>
<evidence type="ECO:0000256" key="4">
    <source>
        <dbReference type="ARBA" id="ARBA00022722"/>
    </source>
</evidence>
<dbReference type="Gene3D" id="3.90.1570.50">
    <property type="match status" value="1"/>
</dbReference>
<dbReference type="CDD" id="cd18800">
    <property type="entry name" value="SF2_C_EcoR124I-like"/>
    <property type="match status" value="1"/>
</dbReference>
<evidence type="ECO:0000256" key="5">
    <source>
        <dbReference type="ARBA" id="ARBA00022741"/>
    </source>
</evidence>
<keyword evidence="7" id="KW-0255">Endonuclease</keyword>
<evidence type="ECO:0000256" key="8">
    <source>
        <dbReference type="ARBA" id="ARBA00022801"/>
    </source>
</evidence>
<organism evidence="13 14">
    <name type="scientific">Microscilla marina ATCC 23134</name>
    <dbReference type="NCBI Taxonomy" id="313606"/>
    <lineage>
        <taxon>Bacteria</taxon>
        <taxon>Pseudomonadati</taxon>
        <taxon>Bacteroidota</taxon>
        <taxon>Cytophagia</taxon>
        <taxon>Cytophagales</taxon>
        <taxon>Microscillaceae</taxon>
        <taxon>Microscilla</taxon>
    </lineage>
</organism>
<evidence type="ECO:0000256" key="7">
    <source>
        <dbReference type="ARBA" id="ARBA00022759"/>
    </source>
</evidence>
<keyword evidence="6" id="KW-0680">Restriction system</keyword>
<dbReference type="OrthoDB" id="9758243at2"/>
<dbReference type="GO" id="GO:0009035">
    <property type="term" value="F:type I site-specific deoxyribonuclease activity"/>
    <property type="evidence" value="ECO:0007669"/>
    <property type="project" value="UniProtKB-EC"/>
</dbReference>
<gene>
    <name evidence="13" type="ORF">M23134_07110</name>
</gene>
<evidence type="ECO:0000256" key="11">
    <source>
        <dbReference type="SAM" id="MobiDB-lite"/>
    </source>
</evidence>
<proteinExistence type="inferred from homology"/>
<dbReference type="PANTHER" id="PTHR30195">
    <property type="entry name" value="TYPE I SITE-SPECIFIC DEOXYRIBONUCLEASE PROTEIN SUBUNIT M AND R"/>
    <property type="match status" value="1"/>
</dbReference>
<dbReference type="InterPro" id="IPR014001">
    <property type="entry name" value="Helicase_ATP-bd"/>
</dbReference>
<dbReference type="Pfam" id="PF22679">
    <property type="entry name" value="T1R_D3-like"/>
    <property type="match status" value="1"/>
</dbReference>
<dbReference type="GO" id="GO:0009307">
    <property type="term" value="P:DNA restriction-modification system"/>
    <property type="evidence" value="ECO:0007669"/>
    <property type="project" value="UniProtKB-KW"/>
</dbReference>
<dbReference type="RefSeq" id="WP_002701737.1">
    <property type="nucleotide sequence ID" value="NZ_AAWS01000040.1"/>
</dbReference>
<comment type="similarity">
    <text evidence="2">Belongs to the HsdR family.</text>
</comment>
<dbReference type="InterPro" id="IPR055180">
    <property type="entry name" value="HsdR_RecA-like_helicase_dom_2"/>
</dbReference>
<evidence type="ECO:0000256" key="10">
    <source>
        <dbReference type="ARBA" id="ARBA00023125"/>
    </source>
</evidence>
<dbReference type="InterPro" id="IPR040980">
    <property type="entry name" value="SWI2_SNF2"/>
</dbReference>
<dbReference type="Pfam" id="PF18766">
    <property type="entry name" value="SWI2_SNF2"/>
    <property type="match status" value="1"/>
</dbReference>
<comment type="caution">
    <text evidence="13">The sequence shown here is derived from an EMBL/GenBank/DDBJ whole genome shotgun (WGS) entry which is preliminary data.</text>
</comment>
<dbReference type="InterPro" id="IPR027417">
    <property type="entry name" value="P-loop_NTPase"/>
</dbReference>
<dbReference type="CDD" id="cd22332">
    <property type="entry name" value="HsdR_N"/>
    <property type="match status" value="1"/>
</dbReference>
<evidence type="ECO:0000256" key="9">
    <source>
        <dbReference type="ARBA" id="ARBA00022840"/>
    </source>
</evidence>
<keyword evidence="5" id="KW-0547">Nucleotide-binding</keyword>
<dbReference type="PROSITE" id="PS51192">
    <property type="entry name" value="HELICASE_ATP_BIND_1"/>
    <property type="match status" value="1"/>
</dbReference>
<keyword evidence="4" id="KW-0540">Nuclease</keyword>
<dbReference type="GO" id="GO:0003677">
    <property type="term" value="F:DNA binding"/>
    <property type="evidence" value="ECO:0007669"/>
    <property type="project" value="UniProtKB-KW"/>
</dbReference>
<dbReference type="Pfam" id="PF11867">
    <property type="entry name" value="T1RH-like_C"/>
    <property type="match status" value="1"/>
</dbReference>
<dbReference type="PANTHER" id="PTHR30195:SF15">
    <property type="entry name" value="TYPE I RESTRICTION ENZYME HINDI ENDONUCLEASE SUBUNIT"/>
    <property type="match status" value="1"/>
</dbReference>
<keyword evidence="8" id="KW-0378">Hydrolase</keyword>
<evidence type="ECO:0000259" key="12">
    <source>
        <dbReference type="PROSITE" id="PS51192"/>
    </source>
</evidence>
<feature type="domain" description="Helicase ATP-binding" evidence="12">
    <location>
        <begin position="274"/>
        <end position="491"/>
    </location>
</feature>
<dbReference type="eggNOG" id="COG0610">
    <property type="taxonomic scope" value="Bacteria"/>
</dbReference>
<sequence length="1069" mass="121649">MPNNSAEYRLSEAPAIEQFKQMGYQYYHGHTHDERDYPTDVVIASRLRKALKKLNPWLNDTNLEKAFQAITSVQGTSLMEINQNIWKAYLHHDVYTVKQVINGKEAFCPVRYIAYDDVYQNDLLVVNQLKFEGKLTCIPDLVVFVNGLPLAVLECKAPQLHDAAKSAFNDLQYYQRNVAPLFYYNQLCVGLWADGAHYGAIEAPFAFYARLRVRPDDPLPAHLPNDQAKLLEALFHPSRFFDFVRHFVLFEQAGTQTIKKLPRHQQIRAVNKTIERLRQNQGGVVWHTQGSGKSLTMAYLSRKLLAPEYGFQHPTIMILTDRQDLDQQITNTFRNAGFGNVQHAHSVRNLRSILANNYGGIVTTTLQKFQEREDATDTATGAPTPDQTTQEELGNQRIKRQIKDGQLIKTTEAWVDGAWHQVHHETIALQQLSTKENLYVLVDEAHRSQYDFLAAFMRSAMPHAKFVAFTGTPISKEEKSTLGEFYGGNYIDMYTIAEAVADGATVPLLYDQGIEMLSVKKDALDLEFDEKFGEASAEKKEKLKQTALRKYQHADARIEEISKHLVQHFTDKICPNGHKALLVCSGREAAVKYQQAITKLKEAGEHSFESKVIVSLGSAKSSAFDEAYHQTLAYNQKHPQHPRPVWVTPSTEVKEVIKDFKLPYGNADEKERSGAKKYDNTALLIVSDMLLTGYDAPIASCLYLDKPLKEHSLLQAIARVNRARKNKHAGFIVDYTGIAEALQQALDIFSGEVRPHDLLKNRAEEIPRLEQHHAQLLEFFKPIIAKIDRHYQKEPFVEAAWQMLEPIDVRDTFKILLNQFNQSLSIVLPDPRARHFEPDFRLFNEIRLRARNMFKEDNDLEISAIESEMLQQMVNDHLEAQGVTNLLEEPVSIIDKQRFREELQNASPATQELSLRNNLRYVIKTGMGKNPDFYKPLGERLDDLLKQHQNERIGQAALLKAYAAMQNEIINEQTEGKRLGFDTASGRALYNSMKALLGSEVAARVTHELWANIADGLAVVDWQNKPRLQNGIVGQISGVLQKEAHLSRQEAKIKALEMVEVLKKNEKGH</sequence>
<dbReference type="InterPro" id="IPR051268">
    <property type="entry name" value="Type-I_R_enzyme_R_subunit"/>
</dbReference>
<feature type="compositionally biased region" description="Low complexity" evidence="11">
    <location>
        <begin position="377"/>
        <end position="390"/>
    </location>
</feature>
<dbReference type="Proteomes" id="UP000004095">
    <property type="component" value="Unassembled WGS sequence"/>
</dbReference>
<evidence type="ECO:0000256" key="3">
    <source>
        <dbReference type="ARBA" id="ARBA00012654"/>
    </source>
</evidence>
<feature type="region of interest" description="Disordered" evidence="11">
    <location>
        <begin position="372"/>
        <end position="393"/>
    </location>
</feature>
<dbReference type="GO" id="GO:0005524">
    <property type="term" value="F:ATP binding"/>
    <property type="evidence" value="ECO:0007669"/>
    <property type="project" value="UniProtKB-KW"/>
</dbReference>
<evidence type="ECO:0000313" key="14">
    <source>
        <dbReference type="Proteomes" id="UP000004095"/>
    </source>
</evidence>
<dbReference type="AlphaFoldDB" id="A1ZUE2"/>
<keyword evidence="14" id="KW-1185">Reference proteome</keyword>
<dbReference type="InterPro" id="IPR007409">
    <property type="entry name" value="Restrct_endonuc_type1_HsdR_N"/>
</dbReference>
<evidence type="ECO:0000256" key="2">
    <source>
        <dbReference type="ARBA" id="ARBA00008598"/>
    </source>
</evidence>
<dbReference type="Pfam" id="PF04313">
    <property type="entry name" value="HSDR_N"/>
    <property type="match status" value="1"/>
</dbReference>
<protein>
    <recommendedName>
        <fullName evidence="3">type I site-specific deoxyribonuclease</fullName>
        <ecNumber evidence="3">3.1.21.3</ecNumber>
    </recommendedName>
</protein>